<dbReference type="Proteomes" id="UP000027265">
    <property type="component" value="Unassembled WGS sequence"/>
</dbReference>
<dbReference type="EMBL" id="KL197713">
    <property type="protein sequence ID" value="KDQ61058.1"/>
    <property type="molecule type" value="Genomic_DNA"/>
</dbReference>
<dbReference type="InParanoid" id="A0A067Q1V7"/>
<accession>A0A067Q1V7</accession>
<reference evidence="3" key="1">
    <citation type="journal article" date="2014" name="Proc. Natl. Acad. Sci. U.S.A.">
        <title>Extensive sampling of basidiomycete genomes demonstrates inadequacy of the white-rot/brown-rot paradigm for wood decay fungi.</title>
        <authorList>
            <person name="Riley R."/>
            <person name="Salamov A.A."/>
            <person name="Brown D.W."/>
            <person name="Nagy L.G."/>
            <person name="Floudas D."/>
            <person name="Held B.W."/>
            <person name="Levasseur A."/>
            <person name="Lombard V."/>
            <person name="Morin E."/>
            <person name="Otillar R."/>
            <person name="Lindquist E.A."/>
            <person name="Sun H."/>
            <person name="LaButti K.M."/>
            <person name="Schmutz J."/>
            <person name="Jabbour D."/>
            <person name="Luo H."/>
            <person name="Baker S.E."/>
            <person name="Pisabarro A.G."/>
            <person name="Walton J.D."/>
            <person name="Blanchette R.A."/>
            <person name="Henrissat B."/>
            <person name="Martin F."/>
            <person name="Cullen D."/>
            <person name="Hibbett D.S."/>
            <person name="Grigoriev I.V."/>
        </authorList>
    </citation>
    <scope>NUCLEOTIDE SEQUENCE [LARGE SCALE GENOMIC DNA]</scope>
    <source>
        <strain evidence="3">MUCL 33604</strain>
    </source>
</reference>
<keyword evidence="3" id="KW-1185">Reference proteome</keyword>
<name>A0A067Q1V7_9AGAM</name>
<dbReference type="PANTHER" id="PTHR40257:SF1">
    <property type="entry name" value="DUF1330 DOMAIN-CONTAINING PROTEIN"/>
    <property type="match status" value="1"/>
</dbReference>
<protein>
    <recommendedName>
        <fullName evidence="4">DUF1330 domain-containing protein</fullName>
    </recommendedName>
</protein>
<dbReference type="PANTHER" id="PTHR40257">
    <property type="match status" value="1"/>
</dbReference>
<dbReference type="OrthoDB" id="265717at2759"/>
<dbReference type="Gene3D" id="3.30.70.100">
    <property type="match status" value="1"/>
</dbReference>
<evidence type="ECO:0008006" key="4">
    <source>
        <dbReference type="Google" id="ProtNLM"/>
    </source>
</evidence>
<feature type="compositionally biased region" description="Polar residues" evidence="1">
    <location>
        <begin position="122"/>
        <end position="131"/>
    </location>
</feature>
<evidence type="ECO:0000313" key="3">
    <source>
        <dbReference type="Proteomes" id="UP000027265"/>
    </source>
</evidence>
<evidence type="ECO:0000313" key="2">
    <source>
        <dbReference type="EMBL" id="KDQ61058.1"/>
    </source>
</evidence>
<dbReference type="HOGENOM" id="CLU_085773_0_0_1"/>
<gene>
    <name evidence="2" type="ORF">JAAARDRAFT_191176</name>
</gene>
<feature type="region of interest" description="Disordered" evidence="1">
    <location>
        <begin position="105"/>
        <end position="131"/>
    </location>
</feature>
<sequence length="272" mass="30145">MPVCTLCLVKLRENYDPSVFIHALTADNSSSLSIFLACEFRRWIIVPTEISTDLLKINWDLVLLYEGKGPLVDSVSVMIEEVWRVEVGVPSRILKDFPAKNHTLLHPPSHGPNSVPPLTGSLERNQPTSSAQDLELSQELQEWIAQFAKGRGGGPVTMLNLLAFKEGKKEQYLQYGQAFAESVGSRRGGTAKIVGTVVSPAITNAHVGAQKEWDEVAFAHYPTITHFADMIASEDYQAANHKYRLPALRDTFIMCTTDLDIPNRESNALAKL</sequence>
<dbReference type="AlphaFoldDB" id="A0A067Q1V7"/>
<proteinExistence type="predicted"/>
<evidence type="ECO:0000256" key="1">
    <source>
        <dbReference type="SAM" id="MobiDB-lite"/>
    </source>
</evidence>
<organism evidence="2 3">
    <name type="scientific">Jaapia argillacea MUCL 33604</name>
    <dbReference type="NCBI Taxonomy" id="933084"/>
    <lineage>
        <taxon>Eukaryota</taxon>
        <taxon>Fungi</taxon>
        <taxon>Dikarya</taxon>
        <taxon>Basidiomycota</taxon>
        <taxon>Agaricomycotina</taxon>
        <taxon>Agaricomycetes</taxon>
        <taxon>Agaricomycetidae</taxon>
        <taxon>Jaapiales</taxon>
        <taxon>Jaapiaceae</taxon>
        <taxon>Jaapia</taxon>
    </lineage>
</organism>